<keyword evidence="3 10" id="KW-0812">Transmembrane</keyword>
<proteinExistence type="inferred from homology"/>
<dbReference type="GO" id="GO:0005886">
    <property type="term" value="C:plasma membrane"/>
    <property type="evidence" value="ECO:0000318"/>
    <property type="project" value="GO_Central"/>
</dbReference>
<dbReference type="InterPro" id="IPR000757">
    <property type="entry name" value="Beta-glucanase-like"/>
</dbReference>
<dbReference type="PANTHER" id="PTHR31361">
    <property type="entry name" value="BETA-GLUCAN SYNTHESIS-ASSOCIATED PROTEIN KRE6-RELATED"/>
    <property type="match status" value="1"/>
</dbReference>
<dbReference type="eggNOG" id="ENOG502QR13">
    <property type="taxonomic scope" value="Eukaryota"/>
</dbReference>
<accession>A0A0D1DSS3</accession>
<protein>
    <recommendedName>
        <fullName evidence="11">GH16 domain-containing protein</fullName>
    </recommendedName>
</protein>
<feature type="region of interest" description="Disordered" evidence="9">
    <location>
        <begin position="1"/>
        <end position="103"/>
    </location>
</feature>
<dbReference type="GO" id="GO:0031505">
    <property type="term" value="P:fungal-type cell wall organization"/>
    <property type="evidence" value="ECO:0000318"/>
    <property type="project" value="GO_Central"/>
</dbReference>
<keyword evidence="13" id="KW-1185">Reference proteome</keyword>
<feature type="compositionally biased region" description="Polar residues" evidence="9">
    <location>
        <begin position="14"/>
        <end position="35"/>
    </location>
</feature>
<organism evidence="12 13">
    <name type="scientific">Mycosarcoma maydis</name>
    <name type="common">Corn smut fungus</name>
    <name type="synonym">Ustilago maydis</name>
    <dbReference type="NCBI Taxonomy" id="5270"/>
    <lineage>
        <taxon>Eukaryota</taxon>
        <taxon>Fungi</taxon>
        <taxon>Dikarya</taxon>
        <taxon>Basidiomycota</taxon>
        <taxon>Ustilaginomycotina</taxon>
        <taxon>Ustilaginomycetes</taxon>
        <taxon>Ustilaginales</taxon>
        <taxon>Ustilaginaceae</taxon>
        <taxon>Mycosarcoma</taxon>
    </lineage>
</organism>
<dbReference type="EMBL" id="CM003155">
    <property type="protein sequence ID" value="KIS66936.1"/>
    <property type="molecule type" value="Genomic_DNA"/>
</dbReference>
<dbReference type="PANTHER" id="PTHR31361:SF15">
    <property type="entry name" value="GH16 DOMAIN-CONTAINING PROTEIN"/>
    <property type="match status" value="1"/>
</dbReference>
<dbReference type="GO" id="GO:0006078">
    <property type="term" value="P:(1-&gt;6)-beta-D-glucan biosynthetic process"/>
    <property type="evidence" value="ECO:0000318"/>
    <property type="project" value="GO_Central"/>
</dbReference>
<dbReference type="Proteomes" id="UP000000561">
    <property type="component" value="Chromosome 16"/>
</dbReference>
<dbReference type="GeneID" id="23565528"/>
<keyword evidence="6 10" id="KW-0472">Membrane</keyword>
<evidence type="ECO:0000256" key="7">
    <source>
        <dbReference type="ARBA" id="ARBA00023180"/>
    </source>
</evidence>
<dbReference type="PROSITE" id="PS51762">
    <property type="entry name" value="GH16_2"/>
    <property type="match status" value="1"/>
</dbReference>
<evidence type="ECO:0000256" key="9">
    <source>
        <dbReference type="SAM" id="MobiDB-lite"/>
    </source>
</evidence>
<dbReference type="VEuPathDB" id="FungiDB:UMAG_05718"/>
<evidence type="ECO:0000313" key="12">
    <source>
        <dbReference type="EMBL" id="KIS66936.1"/>
    </source>
</evidence>
<dbReference type="GO" id="GO:0005789">
    <property type="term" value="C:endoplasmic reticulum membrane"/>
    <property type="evidence" value="ECO:0000318"/>
    <property type="project" value="GO_Central"/>
</dbReference>
<dbReference type="GO" id="GO:0015926">
    <property type="term" value="F:glucosidase activity"/>
    <property type="evidence" value="ECO:0000318"/>
    <property type="project" value="GO_Central"/>
</dbReference>
<dbReference type="OrthoDB" id="412647at2759"/>
<dbReference type="RefSeq" id="XP_011391466.1">
    <property type="nucleotide sequence ID" value="XM_011393164.1"/>
</dbReference>
<dbReference type="SUPFAM" id="SSF49899">
    <property type="entry name" value="Concanavalin A-like lectins/glucanases"/>
    <property type="match status" value="1"/>
</dbReference>
<sequence>MSASSAAAAARYQPISTQTPNLSQPRTQPRGSSRIMNRDQDANDRAGLLGQDPDHDVASYSRPFRTDPSPNVSHSNIVQPGRGTSTIHSYSTGSQSTNNGTAMPRFMGAYRATAPNSESDLSVHSSSQFSYATNAEKAAYASKAGAAGIASSFQDEDDDWLHDPKAKSTVGTAESLTSMRGLLNVGTLLLIGLCLLMLFLGYPVLIEIRKKYADGTASASLSTTTTFTTFPVNMKRGLVDQETPQSAYKRTSPVDNSAWHLVFSDEFNTPGRTFWPGDDPFWEAYNGWYSGTNDYEYYSPEAINTTDDGYLQISFEERETNNLNFRSGMLQSWNKACFTGGYLEINAQLPGTPDAAGFWPGLWLMGNLGRPGYNGVNEGIWPYSYAGCDTGALPNQTWINGTGPHHAIVANGQFSYQVNHKLSYLPGLRFPACTCPGEDHPGPNNNVARSSPELDMLEATIGANGGQSSQSLQVAPFDIDYFYNNVSGTDYIIHDRDTTKINGYHGNELQESVSALAAIPDRAYQRHANAGFVNFGVEWEPDMNGDGKGLDGETDAYITWYIDDKPTWTLKASALTGVPELDISRRLIPREAMSMIVNLGMAYNFQPPVWRQLQFPGTLKIDYIRMYQRDGRDDRVSCDPNELPTRKYIERHSDIYQNKNISRFPKDRIPKNRLTHPGC</sequence>
<dbReference type="KEGG" id="uma:UMAG_05718"/>
<dbReference type="Gene3D" id="2.60.120.200">
    <property type="match status" value="1"/>
</dbReference>
<feature type="transmembrane region" description="Helical" evidence="10">
    <location>
        <begin position="182"/>
        <end position="202"/>
    </location>
</feature>
<comment type="subcellular location">
    <subcellularLocation>
        <location evidence="1">Membrane</location>
        <topology evidence="1">Single-pass type II membrane protein</topology>
    </subcellularLocation>
</comment>
<feature type="domain" description="GH16" evidence="11">
    <location>
        <begin position="225"/>
        <end position="632"/>
    </location>
</feature>
<comment type="similarity">
    <text evidence="2">Belongs to the SKN1/KRE6 family.</text>
</comment>
<evidence type="ECO:0000256" key="3">
    <source>
        <dbReference type="ARBA" id="ARBA00022692"/>
    </source>
</evidence>
<evidence type="ECO:0000256" key="8">
    <source>
        <dbReference type="ARBA" id="ARBA00023316"/>
    </source>
</evidence>
<feature type="compositionally biased region" description="Low complexity" evidence="9">
    <location>
        <begin position="1"/>
        <end position="10"/>
    </location>
</feature>
<feature type="compositionally biased region" description="Polar residues" evidence="9">
    <location>
        <begin position="68"/>
        <end position="101"/>
    </location>
</feature>
<evidence type="ECO:0000256" key="2">
    <source>
        <dbReference type="ARBA" id="ARBA00010962"/>
    </source>
</evidence>
<keyword evidence="5 10" id="KW-1133">Transmembrane helix</keyword>
<evidence type="ECO:0000256" key="1">
    <source>
        <dbReference type="ARBA" id="ARBA00004606"/>
    </source>
</evidence>
<dbReference type="InterPro" id="IPR013320">
    <property type="entry name" value="ConA-like_dom_sf"/>
</dbReference>
<evidence type="ECO:0000313" key="13">
    <source>
        <dbReference type="Proteomes" id="UP000000561"/>
    </source>
</evidence>
<evidence type="ECO:0000256" key="10">
    <source>
        <dbReference type="SAM" id="Phobius"/>
    </source>
</evidence>
<keyword evidence="4" id="KW-0735">Signal-anchor</keyword>
<evidence type="ECO:0000256" key="4">
    <source>
        <dbReference type="ARBA" id="ARBA00022968"/>
    </source>
</evidence>
<dbReference type="AlphaFoldDB" id="A0A0D1DSS3"/>
<name>A0A0D1DSS3_MYCMD</name>
<dbReference type="Pfam" id="PF03935">
    <property type="entry name" value="SKN1_KRE6_Sbg1"/>
    <property type="match status" value="1"/>
</dbReference>
<keyword evidence="8" id="KW-0961">Cell wall biogenesis/degradation</keyword>
<dbReference type="InterPro" id="IPR005629">
    <property type="entry name" value="Skn1/Kre6/Sbg1"/>
</dbReference>
<evidence type="ECO:0000259" key="11">
    <source>
        <dbReference type="PROSITE" id="PS51762"/>
    </source>
</evidence>
<keyword evidence="7" id="KW-0325">Glycoprotein</keyword>
<reference evidence="12 13" key="1">
    <citation type="journal article" date="2006" name="Nature">
        <title>Insights from the genome of the biotrophic fungal plant pathogen Ustilago maydis.</title>
        <authorList>
            <person name="Kamper J."/>
            <person name="Kahmann R."/>
            <person name="Bolker M."/>
            <person name="Ma L.J."/>
            <person name="Brefort T."/>
            <person name="Saville B.J."/>
            <person name="Banuett F."/>
            <person name="Kronstad J.W."/>
            <person name="Gold S.E."/>
            <person name="Muller O."/>
            <person name="Perlin M.H."/>
            <person name="Wosten H.A."/>
            <person name="de Vries R."/>
            <person name="Ruiz-Herrera J."/>
            <person name="Reynaga-Pena C.G."/>
            <person name="Snetselaar K."/>
            <person name="McCann M."/>
            <person name="Perez-Martin J."/>
            <person name="Feldbrugge M."/>
            <person name="Basse C.W."/>
            <person name="Steinberg G."/>
            <person name="Ibeas J.I."/>
            <person name="Holloman W."/>
            <person name="Guzman P."/>
            <person name="Farman M."/>
            <person name="Stajich J.E."/>
            <person name="Sentandreu R."/>
            <person name="Gonzalez-Prieto J.M."/>
            <person name="Kennell J.C."/>
            <person name="Molina L."/>
            <person name="Schirawski J."/>
            <person name="Mendoza-Mendoza A."/>
            <person name="Greilinger D."/>
            <person name="Munch K."/>
            <person name="Rossel N."/>
            <person name="Scherer M."/>
            <person name="Vranes M."/>
            <person name="Ladendorf O."/>
            <person name="Vincon V."/>
            <person name="Fuchs U."/>
            <person name="Sandrock B."/>
            <person name="Meng S."/>
            <person name="Ho E.C."/>
            <person name="Cahill M.J."/>
            <person name="Boyce K.J."/>
            <person name="Klose J."/>
            <person name="Klosterman S.J."/>
            <person name="Deelstra H.J."/>
            <person name="Ortiz-Castellanos L."/>
            <person name="Li W."/>
            <person name="Sanchez-Alonso P."/>
            <person name="Schreier P.H."/>
            <person name="Hauser-Hahn I."/>
            <person name="Vaupel M."/>
            <person name="Koopmann E."/>
            <person name="Friedrich G."/>
            <person name="Voss H."/>
            <person name="Schluter T."/>
            <person name="Margolis J."/>
            <person name="Platt D."/>
            <person name="Swimmer C."/>
            <person name="Gnirke A."/>
            <person name="Chen F."/>
            <person name="Vysotskaia V."/>
            <person name="Mannhaupt G."/>
            <person name="Guldener U."/>
            <person name="Munsterkotter M."/>
            <person name="Haase D."/>
            <person name="Oesterheld M."/>
            <person name="Mewes H.W."/>
            <person name="Mauceli E.W."/>
            <person name="DeCaprio D."/>
            <person name="Wade C.M."/>
            <person name="Butler J."/>
            <person name="Young S."/>
            <person name="Jaffe D.B."/>
            <person name="Calvo S."/>
            <person name="Nusbaum C."/>
            <person name="Galagan J."/>
            <person name="Birren B.W."/>
        </authorList>
    </citation>
    <scope>NUCLEOTIDE SEQUENCE [LARGE SCALE GENOMIC DNA]</scope>
    <source>
        <strain evidence="13">DSM 14603 / FGSC 9021 / UM521</strain>
    </source>
</reference>
<evidence type="ECO:0000256" key="5">
    <source>
        <dbReference type="ARBA" id="ARBA00022989"/>
    </source>
</evidence>
<dbReference type="STRING" id="237631.A0A0D1DSS3"/>
<dbReference type="InParanoid" id="A0A0D1DSS3"/>
<evidence type="ECO:0000256" key="6">
    <source>
        <dbReference type="ARBA" id="ARBA00023136"/>
    </source>
</evidence>
<gene>
    <name evidence="12" type="ORF">UMAG_05718</name>
</gene>
<dbReference type="OMA" id="VEWEPDM"/>